<proteinExistence type="predicted"/>
<evidence type="ECO:0000313" key="8">
    <source>
        <dbReference type="Proteomes" id="UP001595961"/>
    </source>
</evidence>
<dbReference type="GO" id="GO:0004386">
    <property type="term" value="F:helicase activity"/>
    <property type="evidence" value="ECO:0007669"/>
    <property type="project" value="UniProtKB-KW"/>
</dbReference>
<organism evidence="7 8">
    <name type="scientific">Dyella halodurans</name>
    <dbReference type="NCBI Taxonomy" id="1920171"/>
    <lineage>
        <taxon>Bacteria</taxon>
        <taxon>Pseudomonadati</taxon>
        <taxon>Pseudomonadota</taxon>
        <taxon>Gammaproteobacteria</taxon>
        <taxon>Lysobacterales</taxon>
        <taxon>Rhodanobacteraceae</taxon>
        <taxon>Dyella</taxon>
    </lineage>
</organism>
<dbReference type="Pfam" id="PF13245">
    <property type="entry name" value="AAA_19"/>
    <property type="match status" value="1"/>
</dbReference>
<dbReference type="InterPro" id="IPR014017">
    <property type="entry name" value="DNA_helicase_UvrD-like_C"/>
</dbReference>
<evidence type="ECO:0000256" key="5">
    <source>
        <dbReference type="ARBA" id="ARBA00034923"/>
    </source>
</evidence>
<evidence type="ECO:0000259" key="6">
    <source>
        <dbReference type="PROSITE" id="PS50965"/>
    </source>
</evidence>
<dbReference type="Pfam" id="PF08378">
    <property type="entry name" value="NERD"/>
    <property type="match status" value="1"/>
</dbReference>
<evidence type="ECO:0000256" key="2">
    <source>
        <dbReference type="ARBA" id="ARBA00022801"/>
    </source>
</evidence>
<dbReference type="Proteomes" id="UP001595961">
    <property type="component" value="Unassembled WGS sequence"/>
</dbReference>
<dbReference type="InterPro" id="IPR011528">
    <property type="entry name" value="NERD"/>
</dbReference>
<evidence type="ECO:0000256" key="4">
    <source>
        <dbReference type="ARBA" id="ARBA00022840"/>
    </source>
</evidence>
<dbReference type="SUPFAM" id="SSF52540">
    <property type="entry name" value="P-loop containing nucleoside triphosphate hydrolases"/>
    <property type="match status" value="1"/>
</dbReference>
<dbReference type="PROSITE" id="PS50965">
    <property type="entry name" value="NERD"/>
    <property type="match status" value="1"/>
</dbReference>
<accession>A0ABV9C5D6</accession>
<protein>
    <recommendedName>
        <fullName evidence="5">DNA 3'-5' helicase II</fullName>
    </recommendedName>
</protein>
<dbReference type="InterPro" id="IPR000212">
    <property type="entry name" value="DNA_helicase_UvrD/REP"/>
</dbReference>
<keyword evidence="2" id="KW-0378">Hydrolase</keyword>
<feature type="domain" description="NERD" evidence="6">
    <location>
        <begin position="14"/>
        <end position="129"/>
    </location>
</feature>
<evidence type="ECO:0000256" key="1">
    <source>
        <dbReference type="ARBA" id="ARBA00022741"/>
    </source>
</evidence>
<dbReference type="PANTHER" id="PTHR11070">
    <property type="entry name" value="UVRD / RECB / PCRA DNA HELICASE FAMILY MEMBER"/>
    <property type="match status" value="1"/>
</dbReference>
<keyword evidence="1" id="KW-0547">Nucleotide-binding</keyword>
<keyword evidence="8" id="KW-1185">Reference proteome</keyword>
<dbReference type="InterPro" id="IPR027417">
    <property type="entry name" value="P-loop_NTPase"/>
</dbReference>
<evidence type="ECO:0000313" key="7">
    <source>
        <dbReference type="EMBL" id="MFC4527734.1"/>
    </source>
</evidence>
<reference evidence="8" key="1">
    <citation type="journal article" date="2019" name="Int. J. Syst. Evol. Microbiol.">
        <title>The Global Catalogue of Microorganisms (GCM) 10K type strain sequencing project: providing services to taxonomists for standard genome sequencing and annotation.</title>
        <authorList>
            <consortium name="The Broad Institute Genomics Platform"/>
            <consortium name="The Broad Institute Genome Sequencing Center for Infectious Disease"/>
            <person name="Wu L."/>
            <person name="Ma J."/>
        </authorList>
    </citation>
    <scope>NUCLEOTIDE SEQUENCE [LARGE SCALE GENOMIC DNA]</scope>
    <source>
        <strain evidence="8">CCM 4481</strain>
    </source>
</reference>
<dbReference type="PANTHER" id="PTHR11070:SF2">
    <property type="entry name" value="ATP-DEPENDENT DNA HELICASE SRS2"/>
    <property type="match status" value="1"/>
</dbReference>
<dbReference type="EMBL" id="JBHSGA010000017">
    <property type="protein sequence ID" value="MFC4527734.1"/>
    <property type="molecule type" value="Genomic_DNA"/>
</dbReference>
<dbReference type="RefSeq" id="WP_266150414.1">
    <property type="nucleotide sequence ID" value="NZ_CP064028.1"/>
</dbReference>
<comment type="caution">
    <text evidence="7">The sequence shown here is derived from an EMBL/GenBank/DDBJ whole genome shotgun (WGS) entry which is preliminary data.</text>
</comment>
<dbReference type="Pfam" id="PF13361">
    <property type="entry name" value="UvrD_C"/>
    <property type="match status" value="2"/>
</dbReference>
<name>A0ABV9C5D6_9GAMM</name>
<keyword evidence="4" id="KW-0067">ATP-binding</keyword>
<dbReference type="Gene3D" id="3.40.50.300">
    <property type="entry name" value="P-loop containing nucleotide triphosphate hydrolases"/>
    <property type="match status" value="2"/>
</dbReference>
<evidence type="ECO:0000256" key="3">
    <source>
        <dbReference type="ARBA" id="ARBA00022806"/>
    </source>
</evidence>
<keyword evidence="3 7" id="KW-0347">Helicase</keyword>
<gene>
    <name evidence="7" type="ORF">ACFO5W_13915</name>
</gene>
<sequence length="623" mass="70352">MATLIPTRNSCLPQMTSGEKRLSERLEQKLEDDYLLWYDVSVGPRQRRPDFIVFHPRRGLLVLEVKDWKPGTIQQADRTQFTLLTGNSSVKEHNPLMQARDYASEIYKVLQRDPALRHPPGHTYEGKLLMPWGYGVVLANISRKQFDAGQLETVIPAHLVICQDEMYESVEPEAFQERLWAMFPQIFPTALTLPQIDRVRWHLFPDIRVELGEGQFGLFAHADRSSAQALEIPDLVKVMDAQQELLARSLGDEHRIIHGVAGSGKTMILGFRAMQLARALSKPILVLCYNKTLAARLDQLMGERGLSDKVQVYNFHKWCRSMLTAYHVPLPADGPHYAEQLPPAVIAGVDGGQIPRFQYGAVLIDEGHDFEPDWYKLIVQMIDPHTNSLLVLYDDAQNIYGQANRKKLSWKSLGVQAQGRTTILKLNYRNTLEILSVARGFANELLLARADEDDGVPLIAPESAGRRGALPELIRVERMEDQLPAIIQRLRDEHAGGRRLSDMAVIFRNGWEGEKLHEALQRAQIPSRLAEGNGKSSLFVVDDTVKLVTMHSSKGLEFPLVIIPGLGSLPKPGKDEVDEARLLYVAMTRATERLVLIHHEDSIFSQRIRHSINEVQGQLVEMA</sequence>